<dbReference type="Proteomes" id="UP000789759">
    <property type="component" value="Unassembled WGS sequence"/>
</dbReference>
<evidence type="ECO:0000259" key="2">
    <source>
        <dbReference type="Pfam" id="PF20209"/>
    </source>
</evidence>
<evidence type="ECO:0000256" key="1">
    <source>
        <dbReference type="SAM" id="MobiDB-lite"/>
    </source>
</evidence>
<accession>A0A9N9JJH3</accession>
<protein>
    <submittedName>
        <fullName evidence="3">23118_t:CDS:1</fullName>
    </submittedName>
</protein>
<name>A0A9N9JJH3_9GLOM</name>
<evidence type="ECO:0000313" key="3">
    <source>
        <dbReference type="EMBL" id="CAG8779407.1"/>
    </source>
</evidence>
<organism evidence="3 4">
    <name type="scientific">Cetraspora pellucida</name>
    <dbReference type="NCBI Taxonomy" id="1433469"/>
    <lineage>
        <taxon>Eukaryota</taxon>
        <taxon>Fungi</taxon>
        <taxon>Fungi incertae sedis</taxon>
        <taxon>Mucoromycota</taxon>
        <taxon>Glomeromycotina</taxon>
        <taxon>Glomeromycetes</taxon>
        <taxon>Diversisporales</taxon>
        <taxon>Gigasporaceae</taxon>
        <taxon>Cetraspora</taxon>
    </lineage>
</organism>
<dbReference type="Pfam" id="PF20209">
    <property type="entry name" value="DUF6570"/>
    <property type="match status" value="1"/>
</dbReference>
<feature type="non-terminal residue" evidence="3">
    <location>
        <position position="1"/>
    </location>
</feature>
<proteinExistence type="predicted"/>
<feature type="region of interest" description="Disordered" evidence="1">
    <location>
        <begin position="254"/>
        <end position="281"/>
    </location>
</feature>
<dbReference type="InterPro" id="IPR046700">
    <property type="entry name" value="DUF6570"/>
</dbReference>
<feature type="non-terminal residue" evidence="3">
    <location>
        <position position="281"/>
    </location>
</feature>
<feature type="domain" description="DUF6570" evidence="2">
    <location>
        <begin position="5"/>
        <end position="39"/>
    </location>
</feature>
<feature type="compositionally biased region" description="Acidic residues" evidence="1">
    <location>
        <begin position="262"/>
        <end position="281"/>
    </location>
</feature>
<reference evidence="3" key="1">
    <citation type="submission" date="2021-06" db="EMBL/GenBank/DDBJ databases">
        <authorList>
            <person name="Kallberg Y."/>
            <person name="Tangrot J."/>
            <person name="Rosling A."/>
        </authorList>
    </citation>
    <scope>NUCLEOTIDE SEQUENCE</scope>
    <source>
        <strain evidence="3">FL966</strain>
    </source>
</reference>
<dbReference type="EMBL" id="CAJVQA010023688">
    <property type="protein sequence ID" value="CAG8779407.1"/>
    <property type="molecule type" value="Genomic_DNA"/>
</dbReference>
<keyword evidence="4" id="KW-1185">Reference proteome</keyword>
<evidence type="ECO:0000313" key="4">
    <source>
        <dbReference type="Proteomes" id="UP000789759"/>
    </source>
</evidence>
<sequence>SEKLIPKRFLQDNDMDLGEVPTELPRLSQVEEMLIVQYTNILAWLNYLKENNPFYVNIKIDHNMLQTLPKNATEEVATYNEINSLMNSDNIISWPTINDISINEFKDTGYITRAFFALFSTGKADLCKTSTFSWNAMQQDEKSMKKMISYVDLNVTAMNPNTFTFNRLQKYIKCSPSYCLVINKNTKLEKYQFGYSKKLHDSTIIQLNKYNKQDFSAQKTLHLLLMLPLVKLSCIFFTLNLNKGGALHKLTHSNDIQNQNDNDNDEYEELDEDNIEFQEPW</sequence>
<dbReference type="AlphaFoldDB" id="A0A9N9JJH3"/>
<comment type="caution">
    <text evidence="3">The sequence shown here is derived from an EMBL/GenBank/DDBJ whole genome shotgun (WGS) entry which is preliminary data.</text>
</comment>
<gene>
    <name evidence="3" type="ORF">CPELLU_LOCUS16308</name>
</gene>